<evidence type="ECO:0000313" key="8">
    <source>
        <dbReference type="EMBL" id="CAH0380345.1"/>
    </source>
</evidence>
<protein>
    <recommendedName>
        <fullName evidence="5">Serpin domain-containing protein</fullName>
    </recommendedName>
</protein>
<dbReference type="InterPro" id="IPR042185">
    <property type="entry name" value="Serpin_sf_2"/>
</dbReference>
<evidence type="ECO:0000313" key="7">
    <source>
        <dbReference type="EMBL" id="CAH0370461.1"/>
    </source>
</evidence>
<evidence type="ECO:0000259" key="5">
    <source>
        <dbReference type="SMART" id="SM00093"/>
    </source>
</evidence>
<evidence type="ECO:0000256" key="2">
    <source>
        <dbReference type="RuleBase" id="RU000411"/>
    </source>
</evidence>
<feature type="chain" id="PRO_5035593955" description="Serpin domain-containing protein" evidence="4">
    <location>
        <begin position="20"/>
        <end position="419"/>
    </location>
</feature>
<dbReference type="EMBL" id="CAKKNE010000003">
    <property type="protein sequence ID" value="CAH0370461.1"/>
    <property type="molecule type" value="Genomic_DNA"/>
</dbReference>
<reference evidence="7" key="2">
    <citation type="submission" date="2021-11" db="EMBL/GenBank/DDBJ databases">
        <authorList>
            <consortium name="Genoscope - CEA"/>
            <person name="William W."/>
        </authorList>
    </citation>
    <scope>NUCLEOTIDE SEQUENCE</scope>
</reference>
<dbReference type="PANTHER" id="PTHR11461">
    <property type="entry name" value="SERINE PROTEASE INHIBITOR, SERPIN"/>
    <property type="match status" value="1"/>
</dbReference>
<dbReference type="InterPro" id="IPR042178">
    <property type="entry name" value="Serpin_sf_1"/>
</dbReference>
<evidence type="ECO:0000256" key="1">
    <source>
        <dbReference type="ARBA" id="ARBA00009500"/>
    </source>
</evidence>
<feature type="domain" description="Serpin" evidence="5">
    <location>
        <begin position="81"/>
        <end position="416"/>
    </location>
</feature>
<evidence type="ECO:0000256" key="3">
    <source>
        <dbReference type="SAM" id="MobiDB-lite"/>
    </source>
</evidence>
<dbReference type="Gene3D" id="3.30.497.10">
    <property type="entry name" value="Antithrombin, subunit I, domain 2"/>
    <property type="match status" value="2"/>
</dbReference>
<dbReference type="InterPro" id="IPR023795">
    <property type="entry name" value="Serpin_CS"/>
</dbReference>
<dbReference type="EMBL" id="HBIW01004030">
    <property type="protein sequence ID" value="CAE0687877.1"/>
    <property type="molecule type" value="Transcribed_RNA"/>
</dbReference>
<dbReference type="Gene3D" id="2.30.39.10">
    <property type="entry name" value="Alpha-1-antitrypsin, domain 1"/>
    <property type="match status" value="1"/>
</dbReference>
<evidence type="ECO:0000313" key="6">
    <source>
        <dbReference type="EMBL" id="CAE0687877.1"/>
    </source>
</evidence>
<dbReference type="PROSITE" id="PS00284">
    <property type="entry name" value="SERPIN"/>
    <property type="match status" value="1"/>
</dbReference>
<accession>A0A7S4E3B0</accession>
<name>A0A7S4E3B0_9STRA</name>
<proteinExistence type="inferred from homology"/>
<feature type="region of interest" description="Disordered" evidence="3">
    <location>
        <begin position="27"/>
        <end position="71"/>
    </location>
</feature>
<dbReference type="InterPro" id="IPR000215">
    <property type="entry name" value="Serpin_fam"/>
</dbReference>
<dbReference type="GO" id="GO:0004867">
    <property type="term" value="F:serine-type endopeptidase inhibitor activity"/>
    <property type="evidence" value="ECO:0007669"/>
    <property type="project" value="InterPro"/>
</dbReference>
<sequence>MPTTKTMLGVGACAIAVVALCRRALRTPTPRDGRPQLTRQNAYRTLPGLRDDPPPSYSPKDLVGGAPPRAEGDGATPAFALELLKALSSDRENVFVSPLSIATALKMALAGATPGSRHEAALRKAVGGIDVQVAGVDAANALYARADVKASFADKLKRLFNAAAAPMPASAAPINEFVAKATKGLITNLIDDGTVRDPMTTAILLNAVYFKGTWLKKFEKGNSRPGAFQAPSGEKQVDFMRQEQRYAVHNAAGVGQAVALPYAKDDLRMVLILPESDGLAGARATAAALPARWAELRPLAEDKVVVVLPRFKIDSGVVELMDVLDASFGLGLIKREGGGFLGIADRPDLHVDSVLHRAVISVDEEGTEAAAATAVIVAQRAMPRPPRVLKFDRPFVFAIEHAATGRVVFAGVVAEPSSA</sequence>
<keyword evidence="9" id="KW-1185">Reference proteome</keyword>
<keyword evidence="4" id="KW-0732">Signal</keyword>
<evidence type="ECO:0000256" key="4">
    <source>
        <dbReference type="SAM" id="SignalP"/>
    </source>
</evidence>
<dbReference type="SUPFAM" id="SSF56574">
    <property type="entry name" value="Serpins"/>
    <property type="match status" value="1"/>
</dbReference>
<dbReference type="OrthoDB" id="419611at2759"/>
<dbReference type="EMBL" id="CAKKNE010000006">
    <property type="protein sequence ID" value="CAH0380345.1"/>
    <property type="molecule type" value="Genomic_DNA"/>
</dbReference>
<dbReference type="GO" id="GO:0005615">
    <property type="term" value="C:extracellular space"/>
    <property type="evidence" value="ECO:0007669"/>
    <property type="project" value="InterPro"/>
</dbReference>
<dbReference type="Pfam" id="PF00079">
    <property type="entry name" value="Serpin"/>
    <property type="match status" value="1"/>
</dbReference>
<comment type="similarity">
    <text evidence="1 2">Belongs to the serpin family.</text>
</comment>
<feature type="signal peptide" evidence="4">
    <location>
        <begin position="1"/>
        <end position="19"/>
    </location>
</feature>
<organism evidence="6">
    <name type="scientific">Pelagomonas calceolata</name>
    <dbReference type="NCBI Taxonomy" id="35677"/>
    <lineage>
        <taxon>Eukaryota</taxon>
        <taxon>Sar</taxon>
        <taxon>Stramenopiles</taxon>
        <taxon>Ochrophyta</taxon>
        <taxon>Pelagophyceae</taxon>
        <taxon>Pelagomonadales</taxon>
        <taxon>Pelagomonadaceae</taxon>
        <taxon>Pelagomonas</taxon>
    </lineage>
</organism>
<dbReference type="Proteomes" id="UP000789595">
    <property type="component" value="Unassembled WGS sequence"/>
</dbReference>
<dbReference type="PANTHER" id="PTHR11461:SF211">
    <property type="entry name" value="GH10112P-RELATED"/>
    <property type="match status" value="1"/>
</dbReference>
<dbReference type="InterPro" id="IPR023796">
    <property type="entry name" value="Serpin_dom"/>
</dbReference>
<reference evidence="6" key="1">
    <citation type="submission" date="2021-01" db="EMBL/GenBank/DDBJ databases">
        <authorList>
            <person name="Corre E."/>
            <person name="Pelletier E."/>
            <person name="Niang G."/>
            <person name="Scheremetjew M."/>
            <person name="Finn R."/>
            <person name="Kale V."/>
            <person name="Holt S."/>
            <person name="Cochrane G."/>
            <person name="Meng A."/>
            <person name="Brown T."/>
            <person name="Cohen L."/>
        </authorList>
    </citation>
    <scope>NUCLEOTIDE SEQUENCE</scope>
    <source>
        <strain evidence="6">CCMP1756</strain>
    </source>
</reference>
<dbReference type="InterPro" id="IPR036186">
    <property type="entry name" value="Serpin_sf"/>
</dbReference>
<dbReference type="SMART" id="SM00093">
    <property type="entry name" value="SERPIN"/>
    <property type="match status" value="1"/>
</dbReference>
<evidence type="ECO:0000313" key="9">
    <source>
        <dbReference type="Proteomes" id="UP000789595"/>
    </source>
</evidence>
<dbReference type="AlphaFoldDB" id="A0A7S4E3B0"/>
<gene>
    <name evidence="6" type="ORF">PCAL00307_LOCUS3311</name>
    <name evidence="7" type="ORF">PECAL_3P03530</name>
    <name evidence="8" type="ORF">PECAL_6P19940</name>
</gene>
<dbReference type="CDD" id="cd00172">
    <property type="entry name" value="serpin"/>
    <property type="match status" value="1"/>
</dbReference>